<dbReference type="EMBL" id="LT853695">
    <property type="protein sequence ID" value="SMQ50036.1"/>
    <property type="molecule type" value="Genomic_DNA"/>
</dbReference>
<reference evidence="1 2" key="1">
    <citation type="submission" date="2016-06" db="EMBL/GenBank/DDBJ databases">
        <authorList>
            <person name="Kjaerup R.B."/>
            <person name="Dalgaard T.S."/>
            <person name="Juul-Madsen H.R."/>
        </authorList>
    </citation>
    <scope>NUCLEOTIDE SEQUENCE [LARGE SCALE GENOMIC DNA]</scope>
</reference>
<evidence type="ECO:0000313" key="2">
    <source>
        <dbReference type="Proteomes" id="UP000215127"/>
    </source>
</evidence>
<gene>
    <name evidence="1" type="ORF">ZT3D7_G5188</name>
</gene>
<name>A0A1X7RRK4_ZYMT9</name>
<keyword evidence="2" id="KW-1185">Reference proteome</keyword>
<dbReference type="AlphaFoldDB" id="A0A1X7RRK4"/>
<protein>
    <submittedName>
        <fullName evidence="1">Uncharacterized protein</fullName>
    </submittedName>
</protein>
<proteinExistence type="predicted"/>
<accession>A0A1X7RRK4</accession>
<sequence>MGCEAWFALTCKPCLCMSRQFRRRFYVVQRNPFAEPHAAVQYHRKTASCSDTYQVHFNTSLSSITVILVLPMSSEFDSLVERPRQPRLTTLPCGADVAASSWASLSSSTDGAASLHWGSEGLAVGLPTFVDGKDQTHLKGTPNRWLHSLKRGLESKSCDLEESRLIPSRFCFISLVVDLLSFLLLFQSAVVYCTFETGGRVFQQQSPILTTIERRPASLHTRSTLSESKLIQQGVSKTDKRLAKFRIS</sequence>
<organism evidence="1 2">
    <name type="scientific">Zymoseptoria tritici (strain ST99CH_3D7)</name>
    <dbReference type="NCBI Taxonomy" id="1276538"/>
    <lineage>
        <taxon>Eukaryota</taxon>
        <taxon>Fungi</taxon>
        <taxon>Dikarya</taxon>
        <taxon>Ascomycota</taxon>
        <taxon>Pezizomycotina</taxon>
        <taxon>Dothideomycetes</taxon>
        <taxon>Dothideomycetidae</taxon>
        <taxon>Mycosphaerellales</taxon>
        <taxon>Mycosphaerellaceae</taxon>
        <taxon>Zymoseptoria</taxon>
    </lineage>
</organism>
<evidence type="ECO:0000313" key="1">
    <source>
        <dbReference type="EMBL" id="SMQ50036.1"/>
    </source>
</evidence>
<dbReference type="Proteomes" id="UP000215127">
    <property type="component" value="Chromosome 4"/>
</dbReference>